<organism evidence="2 3">
    <name type="scientific">Miscanthus lutarioriparius</name>
    <dbReference type="NCBI Taxonomy" id="422564"/>
    <lineage>
        <taxon>Eukaryota</taxon>
        <taxon>Viridiplantae</taxon>
        <taxon>Streptophyta</taxon>
        <taxon>Embryophyta</taxon>
        <taxon>Tracheophyta</taxon>
        <taxon>Spermatophyta</taxon>
        <taxon>Magnoliopsida</taxon>
        <taxon>Liliopsida</taxon>
        <taxon>Poales</taxon>
        <taxon>Poaceae</taxon>
        <taxon>PACMAD clade</taxon>
        <taxon>Panicoideae</taxon>
        <taxon>Andropogonodae</taxon>
        <taxon>Andropogoneae</taxon>
        <taxon>Saccharinae</taxon>
        <taxon>Miscanthus</taxon>
    </lineage>
</organism>
<reference evidence="2" key="1">
    <citation type="submission" date="2020-10" db="EMBL/GenBank/DDBJ databases">
        <authorList>
            <person name="Han B."/>
            <person name="Lu T."/>
            <person name="Zhao Q."/>
            <person name="Huang X."/>
            <person name="Zhao Y."/>
        </authorList>
    </citation>
    <scope>NUCLEOTIDE SEQUENCE</scope>
</reference>
<evidence type="ECO:0000313" key="3">
    <source>
        <dbReference type="Proteomes" id="UP000604825"/>
    </source>
</evidence>
<dbReference type="AlphaFoldDB" id="A0A811NJI3"/>
<protein>
    <submittedName>
        <fullName evidence="2">Uncharacterized protein</fullName>
    </submittedName>
</protein>
<evidence type="ECO:0000256" key="1">
    <source>
        <dbReference type="SAM" id="MobiDB-lite"/>
    </source>
</evidence>
<name>A0A811NJI3_9POAL</name>
<comment type="caution">
    <text evidence="2">The sequence shown here is derived from an EMBL/GenBank/DDBJ whole genome shotgun (WGS) entry which is preliminary data.</text>
</comment>
<sequence>MDDYGVYVDAVDIVFDEEELEDSDVEQDEHTNTNNSHKCRNFTDTERQQIYEALLVEN</sequence>
<dbReference type="EMBL" id="CAJGYO010000004">
    <property type="protein sequence ID" value="CAD6223620.1"/>
    <property type="molecule type" value="Genomic_DNA"/>
</dbReference>
<proteinExistence type="predicted"/>
<keyword evidence="3" id="KW-1185">Reference proteome</keyword>
<dbReference type="Proteomes" id="UP000604825">
    <property type="component" value="Unassembled WGS sequence"/>
</dbReference>
<dbReference type="OrthoDB" id="718770at2759"/>
<evidence type="ECO:0000313" key="2">
    <source>
        <dbReference type="EMBL" id="CAD6223620.1"/>
    </source>
</evidence>
<gene>
    <name evidence="2" type="ORF">NCGR_LOCUS16019</name>
</gene>
<feature type="region of interest" description="Disordered" evidence="1">
    <location>
        <begin position="20"/>
        <end position="39"/>
    </location>
</feature>
<accession>A0A811NJI3</accession>